<evidence type="ECO:0000256" key="5">
    <source>
        <dbReference type="ARBA" id="ARBA00022840"/>
    </source>
</evidence>
<feature type="region of interest" description="Disordered" evidence="9">
    <location>
        <begin position="227"/>
        <end position="252"/>
    </location>
</feature>
<gene>
    <name evidence="11" type="ORF">CALMAC_LOCUS19423</name>
</gene>
<evidence type="ECO:0000256" key="2">
    <source>
        <dbReference type="ARBA" id="ARBA00022679"/>
    </source>
</evidence>
<evidence type="ECO:0000259" key="10">
    <source>
        <dbReference type="PROSITE" id="PS50011"/>
    </source>
</evidence>
<dbReference type="AlphaFoldDB" id="A0A653DR50"/>
<protein>
    <recommendedName>
        <fullName evidence="10">Protein kinase domain-containing protein</fullName>
    </recommendedName>
</protein>
<keyword evidence="4" id="KW-0418">Kinase</keyword>
<feature type="compositionally biased region" description="Basic and acidic residues" evidence="9">
    <location>
        <begin position="227"/>
        <end position="251"/>
    </location>
</feature>
<evidence type="ECO:0000256" key="3">
    <source>
        <dbReference type="ARBA" id="ARBA00022741"/>
    </source>
</evidence>
<evidence type="ECO:0000256" key="7">
    <source>
        <dbReference type="ARBA" id="ARBA00048679"/>
    </source>
</evidence>
<dbReference type="Pfam" id="PF00069">
    <property type="entry name" value="Pkinase"/>
    <property type="match status" value="1"/>
</dbReference>
<keyword evidence="5 8" id="KW-0067">ATP-binding</keyword>
<evidence type="ECO:0000256" key="1">
    <source>
        <dbReference type="ARBA" id="ARBA00022527"/>
    </source>
</evidence>
<feature type="compositionally biased region" description="Basic and acidic residues" evidence="9">
    <location>
        <begin position="372"/>
        <end position="382"/>
    </location>
</feature>
<evidence type="ECO:0000256" key="8">
    <source>
        <dbReference type="PIRSR" id="PIRSR630616-2"/>
    </source>
</evidence>
<feature type="compositionally biased region" description="Polar residues" evidence="9">
    <location>
        <begin position="404"/>
        <end position="414"/>
    </location>
</feature>
<dbReference type="OrthoDB" id="193931at2759"/>
<evidence type="ECO:0000256" key="6">
    <source>
        <dbReference type="ARBA" id="ARBA00047899"/>
    </source>
</evidence>
<keyword evidence="1" id="KW-0723">Serine/threonine-protein kinase</keyword>
<dbReference type="InterPro" id="IPR011009">
    <property type="entry name" value="Kinase-like_dom_sf"/>
</dbReference>
<keyword evidence="12" id="KW-1185">Reference proteome</keyword>
<dbReference type="GO" id="GO:0005524">
    <property type="term" value="F:ATP binding"/>
    <property type="evidence" value="ECO:0007669"/>
    <property type="project" value="UniProtKB-KW"/>
</dbReference>
<feature type="domain" description="Protein kinase" evidence="10">
    <location>
        <begin position="1"/>
        <end position="142"/>
    </location>
</feature>
<dbReference type="GO" id="GO:0004674">
    <property type="term" value="F:protein serine/threonine kinase activity"/>
    <property type="evidence" value="ECO:0007669"/>
    <property type="project" value="UniProtKB-KW"/>
</dbReference>
<feature type="compositionally biased region" description="Polar residues" evidence="9">
    <location>
        <begin position="421"/>
        <end position="453"/>
    </location>
</feature>
<reference evidence="11 12" key="1">
    <citation type="submission" date="2019-01" db="EMBL/GenBank/DDBJ databases">
        <authorList>
            <person name="Sayadi A."/>
        </authorList>
    </citation>
    <scope>NUCLEOTIDE SEQUENCE [LARGE SCALE GENOMIC DNA]</scope>
</reference>
<dbReference type="PROSITE" id="PS50011">
    <property type="entry name" value="PROTEIN_KINASE_DOM"/>
    <property type="match status" value="1"/>
</dbReference>
<proteinExistence type="predicted"/>
<sequence length="562" mass="63753">MENVMLNPSQTQIKIVDFGLSNTWRPDAPLRTHCGSPEYAAPELFVTGKQYGPEVDLWSLGIILYGMVLGQLPFVSSNKNDHLSSQERRKHLVAQINKGLSSSHRKALASFSTEFKALMSRLLVSDSSKRINAKELLIHPWITDKARRIIRANPMRSVDPFWQNKIISEIATMAHTDMDTVLAAVKEEPLGKIGGLYNILLHRFQLNQLHGDGIVKRVPSLTLMEAEARRTKDKDSVKIHTERPSSRRGTDRPYTLSYALKRMDYCTPRISMPSQQTAAPEMVRPETSPMHVSRKTVANMRPKHVETSVQSKEIVITQSSYDYKHTQHQARITPLIDYRCIKDPTLRRKAYSATITPKTHRPYSPLKTLTKTNDKEIPKKDIPVTTTSSAKKDADPQEPRIITLHSSFKSSYPQKSREPTKSSTQQTRSATANQKSRPIASSQKTRPQSQQSRPPAANVRSKSDHKKVAETKDPFYSVMNSAIKLQGNLVKPRTATYTTRAKKIEAENWEKSHLAYGDMNRILTAPQKQRKAPIYDPIARSIAEYISNNVPERLHNLPWLRS</sequence>
<dbReference type="Proteomes" id="UP000410492">
    <property type="component" value="Unassembled WGS sequence"/>
</dbReference>
<keyword evidence="2" id="KW-0808">Transferase</keyword>
<dbReference type="InterPro" id="IPR000719">
    <property type="entry name" value="Prot_kinase_dom"/>
</dbReference>
<accession>A0A653DR50</accession>
<dbReference type="SMART" id="SM00220">
    <property type="entry name" value="S_TKc"/>
    <property type="match status" value="1"/>
</dbReference>
<dbReference type="InterPro" id="IPR030616">
    <property type="entry name" value="Aur-like"/>
</dbReference>
<dbReference type="PANTHER" id="PTHR24350">
    <property type="entry name" value="SERINE/THREONINE-PROTEIN KINASE IAL-RELATED"/>
    <property type="match status" value="1"/>
</dbReference>
<keyword evidence="3 8" id="KW-0547">Nucleotide-binding</keyword>
<evidence type="ECO:0000313" key="12">
    <source>
        <dbReference type="Proteomes" id="UP000410492"/>
    </source>
</evidence>
<comment type="catalytic activity">
    <reaction evidence="7">
        <text>L-seryl-[protein] + ATP = O-phospho-L-seryl-[protein] + ADP + H(+)</text>
        <dbReference type="Rhea" id="RHEA:17989"/>
        <dbReference type="Rhea" id="RHEA-COMP:9863"/>
        <dbReference type="Rhea" id="RHEA-COMP:11604"/>
        <dbReference type="ChEBI" id="CHEBI:15378"/>
        <dbReference type="ChEBI" id="CHEBI:29999"/>
        <dbReference type="ChEBI" id="CHEBI:30616"/>
        <dbReference type="ChEBI" id="CHEBI:83421"/>
        <dbReference type="ChEBI" id="CHEBI:456216"/>
        <dbReference type="EC" id="2.7.11.1"/>
    </reaction>
</comment>
<feature type="binding site" evidence="8">
    <location>
        <position position="17"/>
    </location>
    <ligand>
        <name>ATP</name>
        <dbReference type="ChEBI" id="CHEBI:30616"/>
    </ligand>
</feature>
<dbReference type="SUPFAM" id="SSF56112">
    <property type="entry name" value="Protein kinase-like (PK-like)"/>
    <property type="match status" value="1"/>
</dbReference>
<evidence type="ECO:0000313" key="11">
    <source>
        <dbReference type="EMBL" id="VEN62278.1"/>
    </source>
</evidence>
<comment type="catalytic activity">
    <reaction evidence="6">
        <text>L-threonyl-[protein] + ATP = O-phospho-L-threonyl-[protein] + ADP + H(+)</text>
        <dbReference type="Rhea" id="RHEA:46608"/>
        <dbReference type="Rhea" id="RHEA-COMP:11060"/>
        <dbReference type="Rhea" id="RHEA-COMP:11605"/>
        <dbReference type="ChEBI" id="CHEBI:15378"/>
        <dbReference type="ChEBI" id="CHEBI:30013"/>
        <dbReference type="ChEBI" id="CHEBI:30616"/>
        <dbReference type="ChEBI" id="CHEBI:61977"/>
        <dbReference type="ChEBI" id="CHEBI:456216"/>
        <dbReference type="EC" id="2.7.11.1"/>
    </reaction>
</comment>
<name>A0A653DR50_CALMS</name>
<dbReference type="EMBL" id="CAACVG010013701">
    <property type="protein sequence ID" value="VEN62278.1"/>
    <property type="molecule type" value="Genomic_DNA"/>
</dbReference>
<feature type="binding site" evidence="8">
    <location>
        <begin position="2"/>
        <end position="3"/>
    </location>
    <ligand>
        <name>ATP</name>
        <dbReference type="ChEBI" id="CHEBI:30616"/>
    </ligand>
</feature>
<feature type="region of interest" description="Disordered" evidence="9">
    <location>
        <begin position="351"/>
        <end position="473"/>
    </location>
</feature>
<evidence type="ECO:0000256" key="4">
    <source>
        <dbReference type="ARBA" id="ARBA00022777"/>
    </source>
</evidence>
<dbReference type="Gene3D" id="1.10.510.10">
    <property type="entry name" value="Transferase(Phosphotransferase) domain 1"/>
    <property type="match status" value="1"/>
</dbReference>
<organism evidence="11 12">
    <name type="scientific">Callosobruchus maculatus</name>
    <name type="common">Southern cowpea weevil</name>
    <name type="synonym">Pulse bruchid</name>
    <dbReference type="NCBI Taxonomy" id="64391"/>
    <lineage>
        <taxon>Eukaryota</taxon>
        <taxon>Metazoa</taxon>
        <taxon>Ecdysozoa</taxon>
        <taxon>Arthropoda</taxon>
        <taxon>Hexapoda</taxon>
        <taxon>Insecta</taxon>
        <taxon>Pterygota</taxon>
        <taxon>Neoptera</taxon>
        <taxon>Endopterygota</taxon>
        <taxon>Coleoptera</taxon>
        <taxon>Polyphaga</taxon>
        <taxon>Cucujiformia</taxon>
        <taxon>Chrysomeloidea</taxon>
        <taxon>Chrysomelidae</taxon>
        <taxon>Bruchinae</taxon>
        <taxon>Bruchini</taxon>
        <taxon>Callosobruchus</taxon>
    </lineage>
</organism>
<evidence type="ECO:0000256" key="9">
    <source>
        <dbReference type="SAM" id="MobiDB-lite"/>
    </source>
</evidence>